<protein>
    <recommendedName>
        <fullName evidence="2">Protein kinase domain-containing protein</fullName>
    </recommendedName>
</protein>
<sequence length="1171" mass="130028">MRGRPEESSTLVLQTPNPTVCARFEDFVRKHSDAVLHALKDVASSALCISLACSRTRSNVATWVCVFRHDGKDITRIEDSINGYLQSPCVLSTLEPLDLTTETFQYRISSGLYTGEPVPTTGRVFFRRPDGGQGKSASPMTALYTSKLLTNTATIGCLAKTRNKDGNWSLFGVTLATVSDDLSERGDYHPDVPPTSTTERGEGEMHVLSTDTPAPKAEGILLGGSYEEGGPAAAHNLSLDIVDNMESDTRSSVPWCLVLFDDAVLLPAPITSVIGHKVTAAVREPRVGAELIILGNSATGQEPRCKVLNPYAWIKFPGSTLLFPVRKLQALPNYGLYYVYLARFRHPSLIVVPDLAPMDIGSLVVEETDGAFEAHYQVLAIGNSDEAYVVSLNDLLGLLKRSGCTDTTILSPSDVALAGNGAVSAPPSVDATQLILRSAANLRTDAIALRNSEIPLESFEAVLSNPSPRSVAMSSKAVKAFKKAVQRYTINNYLKQDFVLIERLDQWMQGKATDPSRPSNTWVVLLLVDSHEYHRGIDNYPALTTIRDDIRLSSDRSIFRLFCILLQIDAGHLIEPLSYFLCDDDLPLSSQNLESELLSRDIVSTPGNAHDLAQNFVRWQYSFCCRPLLRRKVTKFNAYEIIPITRMEPVNDREQIANVYHIEIPLDCVSSGVQELVGDEHRLEIDGIVYYEFAVKSFNDARHFRDELSNFVLAQDIPSVVQWLSQYEVHNSPFTHDRSSCQYNLVLELGRLDLNQLILSTKSPVLFRDVLEVWSSLGTVIEALCGLHSRVAATETEGIMIQGWHADIKPENILRAGNTWKLADLGHSRFKLNLGKMLSKADYVGGTVTYGAPETFSRSTSKSNVTPRIDIWSLGAVFSAVATWVILGAPGVAHYKRVRQTAIHSLLTQESNRDALYTGDYFHNGREVLPEVTAWHDFLRYSLRNSDPLTGKILDMVDQFMLKGDPRCRYGAADIDREYKRCLGEARSADFEPRGVLWSQHRNIIALAEQEASDEEFVMSHFTNNLTTSRRALQSAPSSPEQHPRNPLLSVPPPESLTLSPSSKGLEKVSTSTEEGVMEPVAPRPSSVVRFKNPQGDSPDQRFDMSWARKSLRLDEKRFRSPTRSLLRSAAKKVGMKKKKSERGGDAHLASFYRQRHLVGSSSCFLFLLPH</sequence>
<evidence type="ECO:0000313" key="4">
    <source>
        <dbReference type="Proteomes" id="UP001175000"/>
    </source>
</evidence>
<reference evidence="3" key="1">
    <citation type="submission" date="2023-06" db="EMBL/GenBank/DDBJ databases">
        <title>Genome-scale phylogeny and comparative genomics of the fungal order Sordariales.</title>
        <authorList>
            <consortium name="Lawrence Berkeley National Laboratory"/>
            <person name="Hensen N."/>
            <person name="Bonometti L."/>
            <person name="Westerberg I."/>
            <person name="Brannstrom I.O."/>
            <person name="Guillou S."/>
            <person name="Cros-Aarteil S."/>
            <person name="Calhoun S."/>
            <person name="Haridas S."/>
            <person name="Kuo A."/>
            <person name="Mondo S."/>
            <person name="Pangilinan J."/>
            <person name="Riley R."/>
            <person name="Labutti K."/>
            <person name="Andreopoulos B."/>
            <person name="Lipzen A."/>
            <person name="Chen C."/>
            <person name="Yanf M."/>
            <person name="Daum C."/>
            <person name="Ng V."/>
            <person name="Clum A."/>
            <person name="Steindorff A."/>
            <person name="Ohm R."/>
            <person name="Martin F."/>
            <person name="Silar P."/>
            <person name="Natvig D."/>
            <person name="Lalanne C."/>
            <person name="Gautier V."/>
            <person name="Ament-Velasquez S.L."/>
            <person name="Kruys A."/>
            <person name="Hutchinson M.I."/>
            <person name="Powell A.J."/>
            <person name="Barry K."/>
            <person name="Miller A.N."/>
            <person name="Grigoriev I.V."/>
            <person name="Debuchy R."/>
            <person name="Gladieux P."/>
            <person name="Thoren M.H."/>
            <person name="Johannesson H."/>
        </authorList>
    </citation>
    <scope>NUCLEOTIDE SEQUENCE</scope>
    <source>
        <strain evidence="3">CBS 606.72</strain>
    </source>
</reference>
<keyword evidence="4" id="KW-1185">Reference proteome</keyword>
<dbReference type="InterPro" id="IPR000719">
    <property type="entry name" value="Prot_kinase_dom"/>
</dbReference>
<organism evidence="3 4">
    <name type="scientific">Immersiella caudata</name>
    <dbReference type="NCBI Taxonomy" id="314043"/>
    <lineage>
        <taxon>Eukaryota</taxon>
        <taxon>Fungi</taxon>
        <taxon>Dikarya</taxon>
        <taxon>Ascomycota</taxon>
        <taxon>Pezizomycotina</taxon>
        <taxon>Sordariomycetes</taxon>
        <taxon>Sordariomycetidae</taxon>
        <taxon>Sordariales</taxon>
        <taxon>Lasiosphaeriaceae</taxon>
        <taxon>Immersiella</taxon>
    </lineage>
</organism>
<feature type="compositionally biased region" description="Polar residues" evidence="1">
    <location>
        <begin position="1029"/>
        <end position="1041"/>
    </location>
</feature>
<evidence type="ECO:0000256" key="1">
    <source>
        <dbReference type="SAM" id="MobiDB-lite"/>
    </source>
</evidence>
<dbReference type="Pfam" id="PF00069">
    <property type="entry name" value="Pkinase"/>
    <property type="match status" value="1"/>
</dbReference>
<name>A0AA39WJU0_9PEZI</name>
<dbReference type="Proteomes" id="UP001175000">
    <property type="component" value="Unassembled WGS sequence"/>
</dbReference>
<feature type="region of interest" description="Disordered" evidence="1">
    <location>
        <begin position="184"/>
        <end position="211"/>
    </location>
</feature>
<dbReference type="AlphaFoldDB" id="A0AA39WJU0"/>
<proteinExistence type="predicted"/>
<evidence type="ECO:0000313" key="3">
    <source>
        <dbReference type="EMBL" id="KAK0616720.1"/>
    </source>
</evidence>
<dbReference type="InterPro" id="IPR011009">
    <property type="entry name" value="Kinase-like_dom_sf"/>
</dbReference>
<accession>A0AA39WJU0</accession>
<dbReference type="GO" id="GO:0004674">
    <property type="term" value="F:protein serine/threonine kinase activity"/>
    <property type="evidence" value="ECO:0007669"/>
    <property type="project" value="TreeGrafter"/>
</dbReference>
<dbReference type="SMART" id="SM00220">
    <property type="entry name" value="S_TKc"/>
    <property type="match status" value="1"/>
</dbReference>
<dbReference type="GO" id="GO:0005524">
    <property type="term" value="F:ATP binding"/>
    <property type="evidence" value="ECO:0007669"/>
    <property type="project" value="InterPro"/>
</dbReference>
<dbReference type="PANTHER" id="PTHR24359:SF1">
    <property type="entry name" value="INHIBITOR OF NUCLEAR FACTOR KAPPA-B KINASE EPSILON SUBUNIT HOMOLOG 1-RELATED"/>
    <property type="match status" value="1"/>
</dbReference>
<dbReference type="PROSITE" id="PS50011">
    <property type="entry name" value="PROTEIN_KINASE_DOM"/>
    <property type="match status" value="1"/>
</dbReference>
<evidence type="ECO:0000259" key="2">
    <source>
        <dbReference type="PROSITE" id="PS50011"/>
    </source>
</evidence>
<gene>
    <name evidence="3" type="ORF">B0T14DRAFT_251520</name>
</gene>
<feature type="domain" description="Protein kinase" evidence="2">
    <location>
        <begin position="663"/>
        <end position="983"/>
    </location>
</feature>
<dbReference type="SUPFAM" id="SSF56112">
    <property type="entry name" value="Protein kinase-like (PK-like)"/>
    <property type="match status" value="1"/>
</dbReference>
<comment type="caution">
    <text evidence="3">The sequence shown here is derived from an EMBL/GenBank/DDBJ whole genome shotgun (WGS) entry which is preliminary data.</text>
</comment>
<dbReference type="Gene3D" id="1.10.510.10">
    <property type="entry name" value="Transferase(Phosphotransferase) domain 1"/>
    <property type="match status" value="1"/>
</dbReference>
<feature type="region of interest" description="Disordered" evidence="1">
    <location>
        <begin position="1029"/>
        <end position="1102"/>
    </location>
</feature>
<dbReference type="PANTHER" id="PTHR24359">
    <property type="entry name" value="SERINE/THREONINE-PROTEIN KINASE SBK1"/>
    <property type="match status" value="1"/>
</dbReference>
<dbReference type="EMBL" id="JAULSU010000005">
    <property type="protein sequence ID" value="KAK0616720.1"/>
    <property type="molecule type" value="Genomic_DNA"/>
</dbReference>